<evidence type="ECO:0000313" key="5">
    <source>
        <dbReference type="EMBL" id="OGY97236.1"/>
    </source>
</evidence>
<dbReference type="InterPro" id="IPR027417">
    <property type="entry name" value="P-loop_NTPase"/>
</dbReference>
<dbReference type="PROSITE" id="PS50052">
    <property type="entry name" value="GUANYLATE_KINASE_2"/>
    <property type="match status" value="1"/>
</dbReference>
<dbReference type="Pfam" id="PF00625">
    <property type="entry name" value="Guanylate_kin"/>
    <property type="match status" value="1"/>
</dbReference>
<evidence type="ECO:0000256" key="3">
    <source>
        <dbReference type="ARBA" id="ARBA00022777"/>
    </source>
</evidence>
<accession>A0A1G2C7Q1</accession>
<organism evidence="5 6">
    <name type="scientific">Candidatus Liptonbacteria bacterium GWC1_60_9</name>
    <dbReference type="NCBI Taxonomy" id="1798645"/>
    <lineage>
        <taxon>Bacteria</taxon>
        <taxon>Candidatus Liptoniibacteriota</taxon>
    </lineage>
</organism>
<dbReference type="GO" id="GO:0004385">
    <property type="term" value="F:GMP kinase activity"/>
    <property type="evidence" value="ECO:0007669"/>
    <property type="project" value="TreeGrafter"/>
</dbReference>
<dbReference type="PANTHER" id="PTHR23117:SF13">
    <property type="entry name" value="GUANYLATE KINASE"/>
    <property type="match status" value="1"/>
</dbReference>
<dbReference type="GO" id="GO:0005829">
    <property type="term" value="C:cytosol"/>
    <property type="evidence" value="ECO:0007669"/>
    <property type="project" value="TreeGrafter"/>
</dbReference>
<evidence type="ECO:0000259" key="4">
    <source>
        <dbReference type="PROSITE" id="PS50052"/>
    </source>
</evidence>
<feature type="domain" description="Guanylate kinase-like" evidence="4">
    <location>
        <begin position="1"/>
        <end position="191"/>
    </location>
</feature>
<evidence type="ECO:0000256" key="1">
    <source>
        <dbReference type="ARBA" id="ARBA00005790"/>
    </source>
</evidence>
<evidence type="ECO:0000313" key="6">
    <source>
        <dbReference type="Proteomes" id="UP000176349"/>
    </source>
</evidence>
<reference evidence="5 6" key="1">
    <citation type="journal article" date="2016" name="Nat. Commun.">
        <title>Thousands of microbial genomes shed light on interconnected biogeochemical processes in an aquifer system.</title>
        <authorList>
            <person name="Anantharaman K."/>
            <person name="Brown C.T."/>
            <person name="Hug L.A."/>
            <person name="Sharon I."/>
            <person name="Castelle C.J."/>
            <person name="Probst A.J."/>
            <person name="Thomas B.C."/>
            <person name="Singh A."/>
            <person name="Wilkins M.J."/>
            <person name="Karaoz U."/>
            <person name="Brodie E.L."/>
            <person name="Williams K.H."/>
            <person name="Hubbard S.S."/>
            <person name="Banfield J.F."/>
        </authorList>
    </citation>
    <scope>NUCLEOTIDE SEQUENCE [LARGE SCALE GENOMIC DNA]</scope>
</reference>
<comment type="similarity">
    <text evidence="1">Belongs to the guanylate kinase family.</text>
</comment>
<dbReference type="AlphaFoldDB" id="A0A1G2C7Q1"/>
<dbReference type="InterPro" id="IPR008145">
    <property type="entry name" value="GK/Ca_channel_bsu"/>
</dbReference>
<dbReference type="InterPro" id="IPR008144">
    <property type="entry name" value="Guanylate_kin-like_dom"/>
</dbReference>
<dbReference type="SUPFAM" id="SSF52540">
    <property type="entry name" value="P-loop containing nucleoside triphosphate hydrolases"/>
    <property type="match status" value="1"/>
</dbReference>
<dbReference type="PANTHER" id="PTHR23117">
    <property type="entry name" value="GUANYLATE KINASE-RELATED"/>
    <property type="match status" value="1"/>
</dbReference>
<comment type="caution">
    <text evidence="5">The sequence shown here is derived from an EMBL/GenBank/DDBJ whole genome shotgun (WGS) entry which is preliminary data.</text>
</comment>
<keyword evidence="3" id="KW-0418">Kinase</keyword>
<name>A0A1G2C7Q1_9BACT</name>
<sequence length="191" mass="20862">MIVTLTGASGVGKSSIMKGALERLGPSARILESCTTRAPRPSDLPSEYRYLDSREFQAVRAEGRFLWTVEVHGASYGTPKIAVLAALSEPQRLSFMILVPDVLRILDAFVRNVMGADADHHLTSFFVLSPGPAELHARLVRRGDGEAAIVRRLNDCFAWEAEARASGIPYIFIENSGPLANAVRRVRSVLS</sequence>
<dbReference type="Gene3D" id="3.40.50.300">
    <property type="entry name" value="P-loop containing nucleotide triphosphate hydrolases"/>
    <property type="match status" value="1"/>
</dbReference>
<dbReference type="EMBL" id="MHKV01000018">
    <property type="protein sequence ID" value="OGY97236.1"/>
    <property type="molecule type" value="Genomic_DNA"/>
</dbReference>
<evidence type="ECO:0000256" key="2">
    <source>
        <dbReference type="ARBA" id="ARBA00022679"/>
    </source>
</evidence>
<dbReference type="Proteomes" id="UP000176349">
    <property type="component" value="Unassembled WGS sequence"/>
</dbReference>
<gene>
    <name evidence="5" type="ORF">A2128_01295</name>
</gene>
<proteinExistence type="inferred from homology"/>
<keyword evidence="2" id="KW-0808">Transferase</keyword>
<protein>
    <recommendedName>
        <fullName evidence="4">Guanylate kinase-like domain-containing protein</fullName>
    </recommendedName>
</protein>